<dbReference type="GO" id="GO:0046872">
    <property type="term" value="F:metal ion binding"/>
    <property type="evidence" value="ECO:0007669"/>
    <property type="project" value="UniProtKB-KW"/>
</dbReference>
<dbReference type="EMBL" id="ML986497">
    <property type="protein sequence ID" value="KAF2275381.1"/>
    <property type="molecule type" value="Genomic_DNA"/>
</dbReference>
<dbReference type="RefSeq" id="XP_033652920.1">
    <property type="nucleotide sequence ID" value="XM_033794756.1"/>
</dbReference>
<dbReference type="Pfam" id="PF01328">
    <property type="entry name" value="Peroxidase_2"/>
    <property type="match status" value="1"/>
</dbReference>
<sequence>LALAAIDFQNWAPPGKNDVRGPCPAMNSLANHHIINHDGRNLTVPDLVNALTQTFNLSPELATIVSQLGLLTNPEGAATGRFDLPHLNKHNAFEHDASLSRVDFAFSGEKGVAKFDKATFARFFKHFTTDYITLQQAAAARYAMVQWSRKNTPGFTYESQHQITSYAETIKYMKTMVDGTGKTKREFVRILFEQERLPFREGWRPPKDQVN</sequence>
<keyword evidence="2 9" id="KW-0575">Peroxidase</keyword>
<evidence type="ECO:0000256" key="1">
    <source>
        <dbReference type="ARBA" id="ARBA00001970"/>
    </source>
</evidence>
<keyword evidence="10" id="KW-1185">Reference proteome</keyword>
<evidence type="ECO:0000256" key="3">
    <source>
        <dbReference type="ARBA" id="ARBA00022617"/>
    </source>
</evidence>
<keyword evidence="3" id="KW-0349">Heme</keyword>
<dbReference type="AlphaFoldDB" id="A0A6A6JFQ5"/>
<feature type="non-terminal residue" evidence="9">
    <location>
        <position position="1"/>
    </location>
</feature>
<evidence type="ECO:0000256" key="5">
    <source>
        <dbReference type="ARBA" id="ARBA00023002"/>
    </source>
</evidence>
<dbReference type="PANTHER" id="PTHR33577">
    <property type="entry name" value="STERIGMATOCYSTIN BIOSYNTHESIS PEROXIDASE STCC-RELATED"/>
    <property type="match status" value="1"/>
</dbReference>
<dbReference type="Gene3D" id="1.10.489.10">
    <property type="entry name" value="Chloroperoxidase-like"/>
    <property type="match status" value="1"/>
</dbReference>
<evidence type="ECO:0000256" key="4">
    <source>
        <dbReference type="ARBA" id="ARBA00022723"/>
    </source>
</evidence>
<dbReference type="GeneID" id="54547931"/>
<evidence type="ECO:0000256" key="6">
    <source>
        <dbReference type="ARBA" id="ARBA00023004"/>
    </source>
</evidence>
<dbReference type="GO" id="GO:0004601">
    <property type="term" value="F:peroxidase activity"/>
    <property type="evidence" value="ECO:0007669"/>
    <property type="project" value="UniProtKB-KW"/>
</dbReference>
<evidence type="ECO:0000256" key="7">
    <source>
        <dbReference type="ARBA" id="ARBA00025795"/>
    </source>
</evidence>
<dbReference type="InterPro" id="IPR000028">
    <property type="entry name" value="Chloroperoxidase"/>
</dbReference>
<reference evidence="9" key="1">
    <citation type="journal article" date="2020" name="Stud. Mycol.">
        <title>101 Dothideomycetes genomes: a test case for predicting lifestyles and emergence of pathogens.</title>
        <authorList>
            <person name="Haridas S."/>
            <person name="Albert R."/>
            <person name="Binder M."/>
            <person name="Bloem J."/>
            <person name="Labutti K."/>
            <person name="Salamov A."/>
            <person name="Andreopoulos B."/>
            <person name="Baker S."/>
            <person name="Barry K."/>
            <person name="Bills G."/>
            <person name="Bluhm B."/>
            <person name="Cannon C."/>
            <person name="Castanera R."/>
            <person name="Culley D."/>
            <person name="Daum C."/>
            <person name="Ezra D."/>
            <person name="Gonzalez J."/>
            <person name="Henrissat B."/>
            <person name="Kuo A."/>
            <person name="Liang C."/>
            <person name="Lipzen A."/>
            <person name="Lutzoni F."/>
            <person name="Magnuson J."/>
            <person name="Mondo S."/>
            <person name="Nolan M."/>
            <person name="Ohm R."/>
            <person name="Pangilinan J."/>
            <person name="Park H.-J."/>
            <person name="Ramirez L."/>
            <person name="Alfaro M."/>
            <person name="Sun H."/>
            <person name="Tritt A."/>
            <person name="Yoshinaga Y."/>
            <person name="Zwiers L.-H."/>
            <person name="Turgeon B."/>
            <person name="Goodwin S."/>
            <person name="Spatafora J."/>
            <person name="Crous P."/>
            <person name="Grigoriev I."/>
        </authorList>
    </citation>
    <scope>NUCLEOTIDE SEQUENCE</scope>
    <source>
        <strain evidence="9">CBS 379.55</strain>
    </source>
</reference>
<protein>
    <submittedName>
        <fullName evidence="9">Chloroperoxidase</fullName>
    </submittedName>
</protein>
<keyword evidence="5" id="KW-0560">Oxidoreductase</keyword>
<dbReference type="PROSITE" id="PS51405">
    <property type="entry name" value="HEME_HALOPEROXIDASE"/>
    <property type="match status" value="1"/>
</dbReference>
<comment type="cofactor">
    <cofactor evidence="1">
        <name>heme b</name>
        <dbReference type="ChEBI" id="CHEBI:60344"/>
    </cofactor>
</comment>
<evidence type="ECO:0000259" key="8">
    <source>
        <dbReference type="PROSITE" id="PS51405"/>
    </source>
</evidence>
<evidence type="ECO:0000313" key="10">
    <source>
        <dbReference type="Proteomes" id="UP000800097"/>
    </source>
</evidence>
<evidence type="ECO:0000256" key="2">
    <source>
        <dbReference type="ARBA" id="ARBA00022559"/>
    </source>
</evidence>
<comment type="similarity">
    <text evidence="7">Belongs to the chloroperoxidase family.</text>
</comment>
<dbReference type="SUPFAM" id="SSF47571">
    <property type="entry name" value="Cloroperoxidase"/>
    <property type="match status" value="1"/>
</dbReference>
<organism evidence="9 10">
    <name type="scientific">Westerdykella ornata</name>
    <dbReference type="NCBI Taxonomy" id="318751"/>
    <lineage>
        <taxon>Eukaryota</taxon>
        <taxon>Fungi</taxon>
        <taxon>Dikarya</taxon>
        <taxon>Ascomycota</taxon>
        <taxon>Pezizomycotina</taxon>
        <taxon>Dothideomycetes</taxon>
        <taxon>Pleosporomycetidae</taxon>
        <taxon>Pleosporales</taxon>
        <taxon>Sporormiaceae</taxon>
        <taxon>Westerdykella</taxon>
    </lineage>
</organism>
<dbReference type="InterPro" id="IPR036851">
    <property type="entry name" value="Chloroperoxidase-like_sf"/>
</dbReference>
<dbReference type="PANTHER" id="PTHR33577:SF9">
    <property type="entry name" value="PEROXIDASE STCC"/>
    <property type="match status" value="1"/>
</dbReference>
<feature type="domain" description="Heme haloperoxidase family profile" evidence="8">
    <location>
        <begin position="7"/>
        <end position="211"/>
    </location>
</feature>
<feature type="non-terminal residue" evidence="9">
    <location>
        <position position="211"/>
    </location>
</feature>
<evidence type="ECO:0000313" key="9">
    <source>
        <dbReference type="EMBL" id="KAF2275381.1"/>
    </source>
</evidence>
<keyword evidence="6" id="KW-0408">Iron</keyword>
<accession>A0A6A6JFQ5</accession>
<keyword evidence="4" id="KW-0479">Metal-binding</keyword>
<gene>
    <name evidence="9" type="ORF">EI97DRAFT_343787</name>
</gene>
<name>A0A6A6JFQ5_WESOR</name>
<proteinExistence type="inferred from homology"/>
<dbReference type="OrthoDB" id="407298at2759"/>
<dbReference type="Proteomes" id="UP000800097">
    <property type="component" value="Unassembled WGS sequence"/>
</dbReference>